<feature type="region of interest" description="Disordered" evidence="1">
    <location>
        <begin position="148"/>
        <end position="174"/>
    </location>
</feature>
<dbReference type="AlphaFoldDB" id="A0A9W7G2M5"/>
<dbReference type="OrthoDB" id="190789at2759"/>
<dbReference type="Proteomes" id="UP001165065">
    <property type="component" value="Unassembled WGS sequence"/>
</dbReference>
<accession>A0A9W7G2M5</accession>
<comment type="caution">
    <text evidence="2">The sequence shown here is derived from an EMBL/GenBank/DDBJ whole genome shotgun (WGS) entry which is preliminary data.</text>
</comment>
<protein>
    <submittedName>
        <fullName evidence="2">Uncharacterized protein</fullName>
    </submittedName>
</protein>
<sequence length="506" mass="57063">MPRRKDKPTDNLREGTLSLYRGLERGTTDESYEKERLSILAKLKLAPDSVISECLGATSQFNSATAGLGLFARNRRLRRAKEREKKETKSHKVLTLEKQNLRKRLVYSQELNEIVKEMGERLMNDEAIPLNLWTQYDRLQRNPSLKQRTQTDMELGTATRTPGPGAYIVGGGRKKGEKNDKLSITFGKSERWGRGGGGVKKSAAQESADKAATAEANASYMRTSKLSQRGGMKWGEEERGKLNDLYWELGRPKRRESVKEHYELYAQRHRVLFKNRPKEEIIARVKHMLKFNMFKERGEVDFWKSKKKERQEAVTAPAPSQRKPTPNFDALGYDEKRLALRSPFASSLSTQTTGPALMFPTGPRPIGITGEQKVDENEETNDPPEFSSLGVQTLSERRSEWGRSFRRAGGLKSNLSVEEEQANLEPTATTYHPSYESVIPRAPSHPLYDRLDGDKWSDKFAAMTGPGSYDEGGSVGKQALSTRRSGGNAVFSTEDRLRFMSSFAVG</sequence>
<dbReference type="EMBL" id="BRYA01000683">
    <property type="protein sequence ID" value="GMI29501.1"/>
    <property type="molecule type" value="Genomic_DNA"/>
</dbReference>
<feature type="region of interest" description="Disordered" evidence="1">
    <location>
        <begin position="465"/>
        <end position="487"/>
    </location>
</feature>
<organism evidence="2 3">
    <name type="scientific">Triparma columacea</name>
    <dbReference type="NCBI Taxonomy" id="722753"/>
    <lineage>
        <taxon>Eukaryota</taxon>
        <taxon>Sar</taxon>
        <taxon>Stramenopiles</taxon>
        <taxon>Ochrophyta</taxon>
        <taxon>Bolidophyceae</taxon>
        <taxon>Parmales</taxon>
        <taxon>Triparmaceae</taxon>
        <taxon>Triparma</taxon>
    </lineage>
</organism>
<evidence type="ECO:0000313" key="2">
    <source>
        <dbReference type="EMBL" id="GMI29501.1"/>
    </source>
</evidence>
<gene>
    <name evidence="2" type="ORF">TrCOL_g3570</name>
</gene>
<reference evidence="3" key="1">
    <citation type="journal article" date="2023" name="Commun. Biol.">
        <title>Genome analysis of Parmales, the sister group of diatoms, reveals the evolutionary specialization of diatoms from phago-mixotrophs to photoautotrophs.</title>
        <authorList>
            <person name="Ban H."/>
            <person name="Sato S."/>
            <person name="Yoshikawa S."/>
            <person name="Yamada K."/>
            <person name="Nakamura Y."/>
            <person name="Ichinomiya M."/>
            <person name="Sato N."/>
            <person name="Blanc-Mathieu R."/>
            <person name="Endo H."/>
            <person name="Kuwata A."/>
            <person name="Ogata H."/>
        </authorList>
    </citation>
    <scope>NUCLEOTIDE SEQUENCE [LARGE SCALE GENOMIC DNA]</scope>
</reference>
<evidence type="ECO:0000313" key="3">
    <source>
        <dbReference type="Proteomes" id="UP001165065"/>
    </source>
</evidence>
<proteinExistence type="predicted"/>
<name>A0A9W7G2M5_9STRA</name>
<evidence type="ECO:0000256" key="1">
    <source>
        <dbReference type="SAM" id="MobiDB-lite"/>
    </source>
</evidence>
<keyword evidence="3" id="KW-1185">Reference proteome</keyword>